<dbReference type="EMBL" id="LR796138">
    <property type="protein sequence ID" value="CAB4120841.1"/>
    <property type="molecule type" value="Genomic_DNA"/>
</dbReference>
<name>A0A6J5KH80_9CAUD</name>
<organism evidence="1">
    <name type="scientific">uncultured Caudovirales phage</name>
    <dbReference type="NCBI Taxonomy" id="2100421"/>
    <lineage>
        <taxon>Viruses</taxon>
        <taxon>Duplodnaviria</taxon>
        <taxon>Heunggongvirae</taxon>
        <taxon>Uroviricota</taxon>
        <taxon>Caudoviricetes</taxon>
        <taxon>Peduoviridae</taxon>
        <taxon>Maltschvirus</taxon>
        <taxon>Maltschvirus maltsch</taxon>
    </lineage>
</organism>
<reference evidence="1" key="1">
    <citation type="submission" date="2020-04" db="EMBL/GenBank/DDBJ databases">
        <authorList>
            <person name="Chiriac C."/>
            <person name="Salcher M."/>
            <person name="Ghai R."/>
            <person name="Kavagutti S V."/>
        </authorList>
    </citation>
    <scope>NUCLEOTIDE SEQUENCE</scope>
</reference>
<evidence type="ECO:0000313" key="1">
    <source>
        <dbReference type="EMBL" id="CAB4120841.1"/>
    </source>
</evidence>
<proteinExistence type="predicted"/>
<sequence length="75" mass="8567">MSYDLPIQVGIFMNDSPATDKEARDTFNALGWVIEERVDDGVWLVFPHTEFRETFNAHGFAELDFGKLDISAEDE</sequence>
<protein>
    <submittedName>
        <fullName evidence="1">Uncharacterized protein</fullName>
    </submittedName>
</protein>
<gene>
    <name evidence="1" type="ORF">UFOVP2_19</name>
</gene>
<accession>A0A6J5KH80</accession>